<dbReference type="Proteomes" id="UP000814128">
    <property type="component" value="Unassembled WGS sequence"/>
</dbReference>
<feature type="non-terminal residue" evidence="1">
    <location>
        <position position="1"/>
    </location>
</feature>
<evidence type="ECO:0000313" key="2">
    <source>
        <dbReference type="Proteomes" id="UP000814128"/>
    </source>
</evidence>
<protein>
    <submittedName>
        <fullName evidence="1">Uncharacterized protein</fullName>
    </submittedName>
</protein>
<feature type="non-terminal residue" evidence="1">
    <location>
        <position position="158"/>
    </location>
</feature>
<organism evidence="1 2">
    <name type="scientific">Vararia minispora EC-137</name>
    <dbReference type="NCBI Taxonomy" id="1314806"/>
    <lineage>
        <taxon>Eukaryota</taxon>
        <taxon>Fungi</taxon>
        <taxon>Dikarya</taxon>
        <taxon>Basidiomycota</taxon>
        <taxon>Agaricomycotina</taxon>
        <taxon>Agaricomycetes</taxon>
        <taxon>Russulales</taxon>
        <taxon>Lachnocladiaceae</taxon>
        <taxon>Vararia</taxon>
    </lineage>
</organism>
<name>A0ACB8QNE1_9AGAM</name>
<accession>A0ACB8QNE1</accession>
<comment type="caution">
    <text evidence="1">The sequence shown here is derived from an EMBL/GenBank/DDBJ whole genome shotgun (WGS) entry which is preliminary data.</text>
</comment>
<sequence length="158" mass="18213">LSDTPLDDFFASYPDFSYNPRASATDEFYRMCDEFGWDSKRNTQKRRKAHQLFKDALVHQFNQTYGTEVNSLRSWQALCEALGLDEIPDTLKDCQEVVEGVYVNIVDFVDAREGGAHAQVKIFDTEVRLSEYTIKTGKYFPKENAYAGGLLRHLLRQI</sequence>
<proteinExistence type="predicted"/>
<gene>
    <name evidence="1" type="ORF">K488DRAFT_28761</name>
</gene>
<dbReference type="EMBL" id="MU273521">
    <property type="protein sequence ID" value="KAI0033373.1"/>
    <property type="molecule type" value="Genomic_DNA"/>
</dbReference>
<reference evidence="1" key="1">
    <citation type="submission" date="2021-02" db="EMBL/GenBank/DDBJ databases">
        <authorList>
            <consortium name="DOE Joint Genome Institute"/>
            <person name="Ahrendt S."/>
            <person name="Looney B.P."/>
            <person name="Miyauchi S."/>
            <person name="Morin E."/>
            <person name="Drula E."/>
            <person name="Courty P.E."/>
            <person name="Chicoki N."/>
            <person name="Fauchery L."/>
            <person name="Kohler A."/>
            <person name="Kuo A."/>
            <person name="Labutti K."/>
            <person name="Pangilinan J."/>
            <person name="Lipzen A."/>
            <person name="Riley R."/>
            <person name="Andreopoulos W."/>
            <person name="He G."/>
            <person name="Johnson J."/>
            <person name="Barry K.W."/>
            <person name="Grigoriev I.V."/>
            <person name="Nagy L."/>
            <person name="Hibbett D."/>
            <person name="Henrissat B."/>
            <person name="Matheny P.B."/>
            <person name="Labbe J."/>
            <person name="Martin F."/>
        </authorList>
    </citation>
    <scope>NUCLEOTIDE SEQUENCE</scope>
    <source>
        <strain evidence="1">EC-137</strain>
    </source>
</reference>
<keyword evidence="2" id="KW-1185">Reference proteome</keyword>
<evidence type="ECO:0000313" key="1">
    <source>
        <dbReference type="EMBL" id="KAI0033373.1"/>
    </source>
</evidence>
<reference evidence="1" key="2">
    <citation type="journal article" date="2022" name="New Phytol.">
        <title>Evolutionary transition to the ectomycorrhizal habit in the genomes of a hyperdiverse lineage of mushroom-forming fungi.</title>
        <authorList>
            <person name="Looney B."/>
            <person name="Miyauchi S."/>
            <person name="Morin E."/>
            <person name="Drula E."/>
            <person name="Courty P.E."/>
            <person name="Kohler A."/>
            <person name="Kuo A."/>
            <person name="LaButti K."/>
            <person name="Pangilinan J."/>
            <person name="Lipzen A."/>
            <person name="Riley R."/>
            <person name="Andreopoulos W."/>
            <person name="He G."/>
            <person name="Johnson J."/>
            <person name="Nolan M."/>
            <person name="Tritt A."/>
            <person name="Barry K.W."/>
            <person name="Grigoriev I.V."/>
            <person name="Nagy L.G."/>
            <person name="Hibbett D."/>
            <person name="Henrissat B."/>
            <person name="Matheny P.B."/>
            <person name="Labbe J."/>
            <person name="Martin F.M."/>
        </authorList>
    </citation>
    <scope>NUCLEOTIDE SEQUENCE</scope>
    <source>
        <strain evidence="1">EC-137</strain>
    </source>
</reference>